<dbReference type="Gene3D" id="3.30.300.210">
    <property type="entry name" value="Nutrient germinant receptor protein C, domain 3"/>
    <property type="match status" value="1"/>
</dbReference>
<evidence type="ECO:0000259" key="8">
    <source>
        <dbReference type="Pfam" id="PF05504"/>
    </source>
</evidence>
<protein>
    <submittedName>
        <fullName evidence="10">Spore germination protein GerAC</fullName>
    </submittedName>
</protein>
<dbReference type="PANTHER" id="PTHR35789:SF1">
    <property type="entry name" value="SPORE GERMINATION PROTEIN B3"/>
    <property type="match status" value="1"/>
</dbReference>
<dbReference type="GO" id="GO:0009847">
    <property type="term" value="P:spore germination"/>
    <property type="evidence" value="ECO:0007669"/>
    <property type="project" value="InterPro"/>
</dbReference>
<reference evidence="10 11" key="1">
    <citation type="journal article" date="2016" name="Front. Microbiol.">
        <title>High-Level Heat Resistance of Spores of Bacillus amyloliquefaciens and Bacillus licheniformis Results from the Presence of a spoVA Operon in a Tn1546 Transposon.</title>
        <authorList>
            <person name="Berendsen E.M."/>
            <person name="Koning R.A."/>
            <person name="Boekhorst J."/>
            <person name="de Jong A."/>
            <person name="Kuipers O.P."/>
            <person name="Wells-Bennik M.H."/>
        </authorList>
    </citation>
    <scope>NUCLEOTIDE SEQUENCE [LARGE SCALE GENOMIC DNA]</scope>
    <source>
        <strain evidence="10 11">B4121</strain>
    </source>
</reference>
<organism evidence="10 11">
    <name type="scientific">Bacillus paralicheniformis</name>
    <dbReference type="NCBI Taxonomy" id="1648923"/>
    <lineage>
        <taxon>Bacteria</taxon>
        <taxon>Bacillati</taxon>
        <taxon>Bacillota</taxon>
        <taxon>Bacilli</taxon>
        <taxon>Bacillales</taxon>
        <taxon>Bacillaceae</taxon>
        <taxon>Bacillus</taxon>
    </lineage>
</organism>
<dbReference type="InterPro" id="IPR057336">
    <property type="entry name" value="GerAC_N"/>
</dbReference>
<dbReference type="Pfam" id="PF05504">
    <property type="entry name" value="Spore_GerAC"/>
    <property type="match status" value="1"/>
</dbReference>
<dbReference type="EMBL" id="LKPO01000001">
    <property type="protein sequence ID" value="OLF98576.1"/>
    <property type="molecule type" value="Genomic_DNA"/>
</dbReference>
<comment type="subcellular location">
    <subcellularLocation>
        <location evidence="1">Membrane</location>
        <topology evidence="1">Lipid-anchor</topology>
    </subcellularLocation>
</comment>
<dbReference type="InterPro" id="IPR008844">
    <property type="entry name" value="Spore_GerAC-like"/>
</dbReference>
<comment type="caution">
    <text evidence="10">The sequence shown here is derived from an EMBL/GenBank/DDBJ whole genome shotgun (WGS) entry which is preliminary data.</text>
</comment>
<dbReference type="Gene3D" id="6.20.190.10">
    <property type="entry name" value="Nutrient germinant receptor protein C, domain 1"/>
    <property type="match status" value="1"/>
</dbReference>
<gene>
    <name evidence="10" type="ORF">B4121_0103</name>
</gene>
<keyword evidence="4" id="KW-0732">Signal</keyword>
<keyword evidence="6" id="KW-0564">Palmitate</keyword>
<dbReference type="PANTHER" id="PTHR35789">
    <property type="entry name" value="SPORE GERMINATION PROTEIN B3"/>
    <property type="match status" value="1"/>
</dbReference>
<evidence type="ECO:0000259" key="9">
    <source>
        <dbReference type="Pfam" id="PF25198"/>
    </source>
</evidence>
<dbReference type="GO" id="GO:0016020">
    <property type="term" value="C:membrane"/>
    <property type="evidence" value="ECO:0007669"/>
    <property type="project" value="UniProtKB-SubCell"/>
</dbReference>
<keyword evidence="7" id="KW-0449">Lipoprotein</keyword>
<evidence type="ECO:0000313" key="11">
    <source>
        <dbReference type="Proteomes" id="UP000185604"/>
    </source>
</evidence>
<keyword evidence="3" id="KW-0309">Germination</keyword>
<dbReference type="PROSITE" id="PS51257">
    <property type="entry name" value="PROKAR_LIPOPROTEIN"/>
    <property type="match status" value="1"/>
</dbReference>
<evidence type="ECO:0000256" key="7">
    <source>
        <dbReference type="ARBA" id="ARBA00023288"/>
    </source>
</evidence>
<evidence type="ECO:0000256" key="2">
    <source>
        <dbReference type="ARBA" id="ARBA00007886"/>
    </source>
</evidence>
<dbReference type="InterPro" id="IPR046953">
    <property type="entry name" value="Spore_GerAC-like_C"/>
</dbReference>
<evidence type="ECO:0000256" key="6">
    <source>
        <dbReference type="ARBA" id="ARBA00023139"/>
    </source>
</evidence>
<evidence type="ECO:0000256" key="3">
    <source>
        <dbReference type="ARBA" id="ARBA00022544"/>
    </source>
</evidence>
<sequence length="373" mass="41984">MKKKGMLAALSLLLLLTGCWDSRQIEKLSIAIGLALDKGEDDKKVKLTYQFLVPKKIGQDGSAQDPSKVVSTSGNTVHQTIRSTALKNFPVFSQHLQVLIFSEELVSDISLEALINQFIRDNSIRRSSEVYMTPGAADSILKVDGASDPASDVIHSISENRASTIKLLKPVTLNDISIKMQSDLSYIMPKVAIEKGQLQLEGGAVIKNNKYHANLSPSQIEALNLLTGNVIGGVIDSRHDGHLFSYEVFSMTHRVRAMRQNGKYKFVVNANIKGRLSEDWYLGEDSFNDQYIKNIEKSVQKDIKKRVEQLIHVLQHDIKTDVTDFSDNARINFPKEWEKDRFNWDKHFSEAYIDYHIKATIQDFGTKGATKSR</sequence>
<dbReference type="Pfam" id="PF25198">
    <property type="entry name" value="Spore_GerAC_N"/>
    <property type="match status" value="1"/>
</dbReference>
<name>A0A6N2FPC7_9BACI</name>
<evidence type="ECO:0000256" key="1">
    <source>
        <dbReference type="ARBA" id="ARBA00004635"/>
    </source>
</evidence>
<evidence type="ECO:0000313" key="10">
    <source>
        <dbReference type="EMBL" id="OLF98576.1"/>
    </source>
</evidence>
<keyword evidence="5" id="KW-0472">Membrane</keyword>
<feature type="domain" description="Spore germination GerAC-like C-terminal" evidence="8">
    <location>
        <begin position="201"/>
        <end position="365"/>
    </location>
</feature>
<dbReference type="AlphaFoldDB" id="A0A6N2FPC7"/>
<dbReference type="NCBIfam" id="TIGR02887">
    <property type="entry name" value="spore_ger_x_C"/>
    <property type="match status" value="1"/>
</dbReference>
<proteinExistence type="inferred from homology"/>
<evidence type="ECO:0000256" key="4">
    <source>
        <dbReference type="ARBA" id="ARBA00022729"/>
    </source>
</evidence>
<feature type="domain" description="Spore germination protein N-terminal" evidence="9">
    <location>
        <begin position="21"/>
        <end position="192"/>
    </location>
</feature>
<dbReference type="InterPro" id="IPR038501">
    <property type="entry name" value="Spore_GerAC_C_sf"/>
</dbReference>
<evidence type="ECO:0000256" key="5">
    <source>
        <dbReference type="ARBA" id="ARBA00023136"/>
    </source>
</evidence>
<accession>A0A6N2FPC7</accession>
<comment type="similarity">
    <text evidence="2">Belongs to the GerABKC lipoprotein family.</text>
</comment>
<dbReference type="Proteomes" id="UP000185604">
    <property type="component" value="Unassembled WGS sequence"/>
</dbReference>
<dbReference type="RefSeq" id="WP_020452900.1">
    <property type="nucleotide sequence ID" value="NZ_AP023088.1"/>
</dbReference>